<evidence type="ECO:0000256" key="5">
    <source>
        <dbReference type="ARBA" id="ARBA00023136"/>
    </source>
</evidence>
<comment type="caution">
    <text evidence="7">The sequence shown here is derived from an EMBL/GenBank/DDBJ whole genome shotgun (WGS) entry which is preliminary data.</text>
</comment>
<dbReference type="EMBL" id="JBHTBN010000006">
    <property type="protein sequence ID" value="MFC7358440.1"/>
    <property type="molecule type" value="Genomic_DNA"/>
</dbReference>
<dbReference type="InterPro" id="IPR000537">
    <property type="entry name" value="UbiA_prenyltransferase"/>
</dbReference>
<dbReference type="PANTHER" id="PTHR42723">
    <property type="entry name" value="CHLOROPHYLL SYNTHASE"/>
    <property type="match status" value="1"/>
</dbReference>
<evidence type="ECO:0000256" key="4">
    <source>
        <dbReference type="ARBA" id="ARBA00022989"/>
    </source>
</evidence>
<feature type="transmembrane region" description="Helical" evidence="6">
    <location>
        <begin position="260"/>
        <end position="280"/>
    </location>
</feature>
<gene>
    <name evidence="7" type="ORF">ACFQO1_12135</name>
</gene>
<keyword evidence="3 6" id="KW-0812">Transmembrane</keyword>
<evidence type="ECO:0000313" key="8">
    <source>
        <dbReference type="Proteomes" id="UP001596415"/>
    </source>
</evidence>
<evidence type="ECO:0000256" key="1">
    <source>
        <dbReference type="ARBA" id="ARBA00004141"/>
    </source>
</evidence>
<dbReference type="InterPro" id="IPR050475">
    <property type="entry name" value="Prenyltransferase_related"/>
</dbReference>
<evidence type="ECO:0000256" key="6">
    <source>
        <dbReference type="SAM" id="Phobius"/>
    </source>
</evidence>
<feature type="transmembrane region" description="Helical" evidence="6">
    <location>
        <begin position="20"/>
        <end position="41"/>
    </location>
</feature>
<dbReference type="InterPro" id="IPR044878">
    <property type="entry name" value="UbiA_sf"/>
</dbReference>
<feature type="transmembrane region" description="Helical" evidence="6">
    <location>
        <begin position="71"/>
        <end position="88"/>
    </location>
</feature>
<dbReference type="Proteomes" id="UP001596415">
    <property type="component" value="Unassembled WGS sequence"/>
</dbReference>
<dbReference type="RefSeq" id="WP_380218410.1">
    <property type="nucleotide sequence ID" value="NZ_JBHTBN010000006.1"/>
</dbReference>
<keyword evidence="8" id="KW-1185">Reference proteome</keyword>
<proteinExistence type="predicted"/>
<dbReference type="Gene3D" id="1.10.357.140">
    <property type="entry name" value="UbiA prenyltransferase"/>
    <property type="match status" value="1"/>
</dbReference>
<evidence type="ECO:0000313" key="7">
    <source>
        <dbReference type="EMBL" id="MFC7358440.1"/>
    </source>
</evidence>
<name>A0ABW2MXW0_9FLAO</name>
<accession>A0ABW2MXW0</accession>
<keyword evidence="5 6" id="KW-0472">Membrane</keyword>
<feature type="transmembrane region" description="Helical" evidence="6">
    <location>
        <begin position="232"/>
        <end position="253"/>
    </location>
</feature>
<protein>
    <submittedName>
        <fullName evidence="7">Geranylgeranylglycerol-phosphate geranylgeranyltransferase</fullName>
    </submittedName>
</protein>
<sequence length="289" mass="32191">MMLIVKFGLFEFLNIETALSAFNFSVLILATVLIAAGGNVINDLYDVEIDIINKPKKVIIGKFISEKAANVYYIFLTFLGVIAGFYVANSVGKPGLAAIFIGVAGLLYMYASQLKSKLLLGNIIISFLVALSLLIVILFDIFPAIILAPSESQLHGTQIILHYALFAFYINFIREIVKDLQDINGDRKGNRNTLAIAIGRKRTITAVFILGIVAIAGILVYMYLYLYTSQVVVLYFLFALVAPLLFFVIKAWSAEHHNDYTFLSLLLKIIMLLGVISIYFQKFLLTNYA</sequence>
<dbReference type="PANTHER" id="PTHR42723:SF1">
    <property type="entry name" value="CHLOROPHYLL SYNTHASE, CHLOROPLASTIC"/>
    <property type="match status" value="1"/>
</dbReference>
<dbReference type="NCBIfam" id="NF009512">
    <property type="entry name" value="PRK12872.1-1"/>
    <property type="match status" value="1"/>
</dbReference>
<feature type="transmembrane region" description="Helical" evidence="6">
    <location>
        <begin position="204"/>
        <end position="226"/>
    </location>
</feature>
<feature type="transmembrane region" description="Helical" evidence="6">
    <location>
        <begin position="159"/>
        <end position="177"/>
    </location>
</feature>
<keyword evidence="2" id="KW-1003">Cell membrane</keyword>
<evidence type="ECO:0000256" key="2">
    <source>
        <dbReference type="ARBA" id="ARBA00022475"/>
    </source>
</evidence>
<feature type="transmembrane region" description="Helical" evidence="6">
    <location>
        <begin position="123"/>
        <end position="147"/>
    </location>
</feature>
<keyword evidence="4 6" id="KW-1133">Transmembrane helix</keyword>
<dbReference type="Gene3D" id="1.20.120.1780">
    <property type="entry name" value="UbiA prenyltransferase"/>
    <property type="match status" value="1"/>
</dbReference>
<dbReference type="CDD" id="cd13961">
    <property type="entry name" value="PT_UbiA_DGGGPS"/>
    <property type="match status" value="1"/>
</dbReference>
<organism evidence="7 8">
    <name type="scientific">Jejudonia soesokkakensis</name>
    <dbReference type="NCBI Taxonomy" id="1323432"/>
    <lineage>
        <taxon>Bacteria</taxon>
        <taxon>Pseudomonadati</taxon>
        <taxon>Bacteroidota</taxon>
        <taxon>Flavobacteriia</taxon>
        <taxon>Flavobacteriales</taxon>
        <taxon>Flavobacteriaceae</taxon>
        <taxon>Jejudonia</taxon>
    </lineage>
</organism>
<feature type="transmembrane region" description="Helical" evidence="6">
    <location>
        <begin position="94"/>
        <end position="111"/>
    </location>
</feature>
<reference evidence="8" key="1">
    <citation type="journal article" date="2019" name="Int. J. Syst. Evol. Microbiol.">
        <title>The Global Catalogue of Microorganisms (GCM) 10K type strain sequencing project: providing services to taxonomists for standard genome sequencing and annotation.</title>
        <authorList>
            <consortium name="The Broad Institute Genomics Platform"/>
            <consortium name="The Broad Institute Genome Sequencing Center for Infectious Disease"/>
            <person name="Wu L."/>
            <person name="Ma J."/>
        </authorList>
    </citation>
    <scope>NUCLEOTIDE SEQUENCE [LARGE SCALE GENOMIC DNA]</scope>
    <source>
        <strain evidence="8">CGMCC 1.16306</strain>
    </source>
</reference>
<evidence type="ECO:0000256" key="3">
    <source>
        <dbReference type="ARBA" id="ARBA00022692"/>
    </source>
</evidence>
<dbReference type="Pfam" id="PF01040">
    <property type="entry name" value="UbiA"/>
    <property type="match status" value="1"/>
</dbReference>
<comment type="subcellular location">
    <subcellularLocation>
        <location evidence="1">Membrane</location>
        <topology evidence="1">Multi-pass membrane protein</topology>
    </subcellularLocation>
</comment>